<dbReference type="Proteomes" id="UP001176940">
    <property type="component" value="Unassembled WGS sequence"/>
</dbReference>
<organism evidence="2 3">
    <name type="scientific">Ranitomeya imitator</name>
    <name type="common">mimic poison frog</name>
    <dbReference type="NCBI Taxonomy" id="111125"/>
    <lineage>
        <taxon>Eukaryota</taxon>
        <taxon>Metazoa</taxon>
        <taxon>Chordata</taxon>
        <taxon>Craniata</taxon>
        <taxon>Vertebrata</taxon>
        <taxon>Euteleostomi</taxon>
        <taxon>Amphibia</taxon>
        <taxon>Batrachia</taxon>
        <taxon>Anura</taxon>
        <taxon>Neobatrachia</taxon>
        <taxon>Hyloidea</taxon>
        <taxon>Dendrobatidae</taxon>
        <taxon>Dendrobatinae</taxon>
        <taxon>Ranitomeya</taxon>
    </lineage>
</organism>
<keyword evidence="3" id="KW-1185">Reference proteome</keyword>
<sequence length="215" mass="24668">MERRPAAGTRIDPIWIHEMFHNETEMTISFTLGNATDLGTIIWKIDGEELLVEHWQSHDNRTLTIPYNHTCAITVNVSNHVSADTKFITLLKDLNRNFSHLWHIMYPNMTKLIWDDGEGHIGSWTLIIPRNITKICVLIQSDQMGEQQSRSYNHFCWIAITLAILSSIILVVVLFKKSNKCRKRTAQDGHVEENHKNETISMFHGGGRVSGCHPI</sequence>
<accession>A0ABN9MCG1</accession>
<feature type="transmembrane region" description="Helical" evidence="1">
    <location>
        <begin position="157"/>
        <end position="175"/>
    </location>
</feature>
<name>A0ABN9MCG1_9NEOB</name>
<evidence type="ECO:0000256" key="1">
    <source>
        <dbReference type="SAM" id="Phobius"/>
    </source>
</evidence>
<protein>
    <submittedName>
        <fullName evidence="2">Uncharacterized protein</fullName>
    </submittedName>
</protein>
<keyword evidence="1" id="KW-0812">Transmembrane</keyword>
<keyword evidence="1" id="KW-1133">Transmembrane helix</keyword>
<dbReference type="EMBL" id="CAUEEQ010060739">
    <property type="protein sequence ID" value="CAJ0964448.1"/>
    <property type="molecule type" value="Genomic_DNA"/>
</dbReference>
<evidence type="ECO:0000313" key="3">
    <source>
        <dbReference type="Proteomes" id="UP001176940"/>
    </source>
</evidence>
<evidence type="ECO:0000313" key="2">
    <source>
        <dbReference type="EMBL" id="CAJ0964448.1"/>
    </source>
</evidence>
<proteinExistence type="predicted"/>
<gene>
    <name evidence="2" type="ORF">RIMI_LOCUS19215468</name>
</gene>
<keyword evidence="1" id="KW-0472">Membrane</keyword>
<reference evidence="2" key="1">
    <citation type="submission" date="2023-07" db="EMBL/GenBank/DDBJ databases">
        <authorList>
            <person name="Stuckert A."/>
        </authorList>
    </citation>
    <scope>NUCLEOTIDE SEQUENCE</scope>
</reference>
<comment type="caution">
    <text evidence="2">The sequence shown here is derived from an EMBL/GenBank/DDBJ whole genome shotgun (WGS) entry which is preliminary data.</text>
</comment>